<evidence type="ECO:0000259" key="3">
    <source>
        <dbReference type="PROSITE" id="PS50181"/>
    </source>
</evidence>
<dbReference type="PROSITE" id="PS50181">
    <property type="entry name" value="FBOX"/>
    <property type="match status" value="1"/>
</dbReference>
<organism evidence="4 5">
    <name type="scientific">Olea europaea subsp. europaea</name>
    <dbReference type="NCBI Taxonomy" id="158383"/>
    <lineage>
        <taxon>Eukaryota</taxon>
        <taxon>Viridiplantae</taxon>
        <taxon>Streptophyta</taxon>
        <taxon>Embryophyta</taxon>
        <taxon>Tracheophyta</taxon>
        <taxon>Spermatophyta</taxon>
        <taxon>Magnoliopsida</taxon>
        <taxon>eudicotyledons</taxon>
        <taxon>Gunneridae</taxon>
        <taxon>Pentapetalae</taxon>
        <taxon>asterids</taxon>
        <taxon>lamiids</taxon>
        <taxon>Lamiales</taxon>
        <taxon>Oleaceae</taxon>
        <taxon>Oleeae</taxon>
        <taxon>Olea</taxon>
    </lineage>
</organism>
<sequence length="272" mass="30402">MEGETSWFSHCIDNFKNDSVELDPFLELNDKSSEEVADAVFVDLILPNDLLERILACLPVASIFKAGCVCKRWHAIVSSDRSLQNFSILPLQKPWYFMFTSSDEPVGYAYDSVLQKWYGINLPYIEASSWFIALSCGALAISVNKLSHNYNAFIAKSKQVPGWQAGDESVICDGVMYFLIYSTGGGGTDNRHGLILYNLTSQMPHSLLMKSFISAIGIWSLNGKEWQEIARVPHKLFNGFGEFDDVFASSGTVDLIYIQSYGAPILLVYEVN</sequence>
<protein>
    <submittedName>
        <fullName evidence="4">F-box kelch-repeat At3g61590</fullName>
    </submittedName>
</protein>
<dbReference type="InterPro" id="IPR036047">
    <property type="entry name" value="F-box-like_dom_sf"/>
</dbReference>
<dbReference type="PANTHER" id="PTHR10706:SF130">
    <property type="entry name" value="F-BOX ONLY PROTEIN 31"/>
    <property type="match status" value="1"/>
</dbReference>
<evidence type="ECO:0000313" key="4">
    <source>
        <dbReference type="EMBL" id="CAA2998095.1"/>
    </source>
</evidence>
<keyword evidence="2" id="KW-0833">Ubl conjugation pathway</keyword>
<dbReference type="EMBL" id="CACTIH010005580">
    <property type="protein sequence ID" value="CAA2998095.1"/>
    <property type="molecule type" value="Genomic_DNA"/>
</dbReference>
<gene>
    <name evidence="4" type="ORF">OLEA9_A003610</name>
</gene>
<dbReference type="InterPro" id="IPR045048">
    <property type="entry name" value="FBXO31/39"/>
</dbReference>
<comment type="pathway">
    <text evidence="1">Protein modification; protein ubiquitination.</text>
</comment>
<name>A0A8S0T1T9_OLEEU</name>
<dbReference type="SMART" id="SM00256">
    <property type="entry name" value="FBOX"/>
    <property type="match status" value="1"/>
</dbReference>
<evidence type="ECO:0000256" key="2">
    <source>
        <dbReference type="ARBA" id="ARBA00022786"/>
    </source>
</evidence>
<keyword evidence="5" id="KW-1185">Reference proteome</keyword>
<dbReference type="InterPro" id="IPR001810">
    <property type="entry name" value="F-box_dom"/>
</dbReference>
<comment type="caution">
    <text evidence="4">The sequence shown here is derived from an EMBL/GenBank/DDBJ whole genome shotgun (WGS) entry which is preliminary data.</text>
</comment>
<dbReference type="AlphaFoldDB" id="A0A8S0T1T9"/>
<feature type="domain" description="F-box" evidence="3">
    <location>
        <begin position="40"/>
        <end position="86"/>
    </location>
</feature>
<evidence type="ECO:0000313" key="5">
    <source>
        <dbReference type="Proteomes" id="UP000594638"/>
    </source>
</evidence>
<dbReference type="Pfam" id="PF00646">
    <property type="entry name" value="F-box"/>
    <property type="match status" value="1"/>
</dbReference>
<dbReference type="OrthoDB" id="3219396at2759"/>
<dbReference type="FunFam" id="1.20.1280.50:FF:000030">
    <property type="entry name" value="F-box/kelch-repeat protein At3g61590"/>
    <property type="match status" value="1"/>
</dbReference>
<accession>A0A8S0T1T9</accession>
<evidence type="ECO:0000256" key="1">
    <source>
        <dbReference type="ARBA" id="ARBA00004906"/>
    </source>
</evidence>
<dbReference type="Gramene" id="OE9A003610T1">
    <property type="protein sequence ID" value="OE9A003610C1"/>
    <property type="gene ID" value="OE9A003610"/>
</dbReference>
<dbReference type="PANTHER" id="PTHR10706">
    <property type="entry name" value="F-BOX FAMILY PROTEIN"/>
    <property type="match status" value="1"/>
</dbReference>
<dbReference type="SUPFAM" id="SSF81383">
    <property type="entry name" value="F-box domain"/>
    <property type="match status" value="1"/>
</dbReference>
<proteinExistence type="predicted"/>
<dbReference type="Gene3D" id="1.20.1280.50">
    <property type="match status" value="1"/>
</dbReference>
<reference evidence="4 5" key="1">
    <citation type="submission" date="2019-12" db="EMBL/GenBank/DDBJ databases">
        <authorList>
            <person name="Alioto T."/>
            <person name="Alioto T."/>
            <person name="Gomez Garrido J."/>
        </authorList>
    </citation>
    <scope>NUCLEOTIDE SEQUENCE [LARGE SCALE GENOMIC DNA]</scope>
</reference>
<dbReference type="Proteomes" id="UP000594638">
    <property type="component" value="Unassembled WGS sequence"/>
</dbReference>